<feature type="compositionally biased region" description="Basic residues" evidence="1">
    <location>
        <begin position="215"/>
        <end position="231"/>
    </location>
</feature>
<dbReference type="EMBL" id="AEYH02001102">
    <property type="protein sequence ID" value="KFG52687.1"/>
    <property type="molecule type" value="Genomic_DNA"/>
</dbReference>
<evidence type="ECO:0000313" key="2">
    <source>
        <dbReference type="EMBL" id="KFG52687.1"/>
    </source>
</evidence>
<proteinExistence type="predicted"/>
<organism evidence="2 3">
    <name type="scientific">Toxoplasma gondii FOU</name>
    <dbReference type="NCBI Taxonomy" id="943167"/>
    <lineage>
        <taxon>Eukaryota</taxon>
        <taxon>Sar</taxon>
        <taxon>Alveolata</taxon>
        <taxon>Apicomplexa</taxon>
        <taxon>Conoidasida</taxon>
        <taxon>Coccidia</taxon>
        <taxon>Eucoccidiorida</taxon>
        <taxon>Eimeriorina</taxon>
        <taxon>Sarcocystidae</taxon>
        <taxon>Toxoplasma</taxon>
    </lineage>
</organism>
<feature type="compositionally biased region" description="Basic and acidic residues" evidence="1">
    <location>
        <begin position="232"/>
        <end position="243"/>
    </location>
</feature>
<dbReference type="AlphaFoldDB" id="A0A086L7R9"/>
<reference evidence="2 3" key="1">
    <citation type="submission" date="2014-07" db="EMBL/GenBank/DDBJ databases">
        <authorList>
            <person name="Sibley D."/>
            <person name="Venepally P."/>
            <person name="Karamycheva S."/>
            <person name="Hadjithomas M."/>
            <person name="Khan A."/>
            <person name="Brunk B."/>
            <person name="Roos D."/>
            <person name="Caler E."/>
            <person name="Lorenzi H."/>
        </authorList>
    </citation>
    <scope>NUCLEOTIDE SEQUENCE [LARGE SCALE GENOMIC DNA]</scope>
    <source>
        <strain evidence="2 3">FOU</strain>
    </source>
</reference>
<feature type="compositionally biased region" description="Basic and acidic residues" evidence="1">
    <location>
        <begin position="45"/>
        <end position="55"/>
    </location>
</feature>
<dbReference type="Proteomes" id="UP000028838">
    <property type="component" value="Unassembled WGS sequence"/>
</dbReference>
<comment type="caution">
    <text evidence="2">The sequence shown here is derived from an EMBL/GenBank/DDBJ whole genome shotgun (WGS) entry which is preliminary data.</text>
</comment>
<accession>A0A086L7R9</accession>
<gene>
    <name evidence="2" type="ORF">TGFOU_404190</name>
</gene>
<dbReference type="VEuPathDB" id="ToxoDB:TGFOU_404190"/>
<feature type="region of interest" description="Disordered" evidence="1">
    <location>
        <begin position="1"/>
        <end position="61"/>
    </location>
</feature>
<evidence type="ECO:0000313" key="3">
    <source>
        <dbReference type="Proteomes" id="UP000028838"/>
    </source>
</evidence>
<evidence type="ECO:0000256" key="1">
    <source>
        <dbReference type="SAM" id="MobiDB-lite"/>
    </source>
</evidence>
<feature type="region of interest" description="Disordered" evidence="1">
    <location>
        <begin position="215"/>
        <end position="243"/>
    </location>
</feature>
<name>A0A086L7R9_TOXGO</name>
<feature type="region of interest" description="Disordered" evidence="1">
    <location>
        <begin position="83"/>
        <end position="124"/>
    </location>
</feature>
<protein>
    <submittedName>
        <fullName evidence="2">Uncharacterized protein</fullName>
    </submittedName>
</protein>
<sequence>MSAQVGDETTAVGQNENWRRPGAPRRTKKLSSGSDRRAAPLSLRTRQEKESEARNASRSVHTVCLRERSEEIILFSLRGSQQKSVDDVDAPMDSKERSMRRPWSPFQREASGEKSTHAGSVSVRKETTTLVPRHCCASLLPPLRPSPVLCRAPGPSVRPPAYASTLFCESVVLSQQVSLLISVSLRALPPTLAPSLAPCRPARFAHLPPHELVSRKKTFRRNKGSHRSAGKKHNEATRRISQV</sequence>